<protein>
    <recommendedName>
        <fullName evidence="3">DUF892 family protein</fullName>
    </recommendedName>
</protein>
<name>A0ABT3FR28_9BACT</name>
<evidence type="ECO:0000313" key="1">
    <source>
        <dbReference type="EMBL" id="MCW1886028.1"/>
    </source>
</evidence>
<gene>
    <name evidence="1" type="ORF">OKA04_14920</name>
</gene>
<accession>A0ABT3FR28</accession>
<keyword evidence="2" id="KW-1185">Reference proteome</keyword>
<sequence>MNEKHADNLKQYVNDMIGLEADISKAVRGQLEDERVSRHRSLAGLLEQIAGQSESRLERLKVISKEEGGALGGAIKEGVMTATGVLAGLYGKMREHPVSRIVRDDIVAQSTAATSYGMLLTLGLVAAHPACIALAEEGLRACAPTVTLLTRELPEIVAAELAQDGPSAHPAAAQTALAAIREAWSEAPST</sequence>
<proteinExistence type="predicted"/>
<evidence type="ECO:0008006" key="3">
    <source>
        <dbReference type="Google" id="ProtNLM"/>
    </source>
</evidence>
<evidence type="ECO:0000313" key="2">
    <source>
        <dbReference type="Proteomes" id="UP001207930"/>
    </source>
</evidence>
<organism evidence="1 2">
    <name type="scientific">Luteolibacter flavescens</name>
    <dbReference type="NCBI Taxonomy" id="1859460"/>
    <lineage>
        <taxon>Bacteria</taxon>
        <taxon>Pseudomonadati</taxon>
        <taxon>Verrucomicrobiota</taxon>
        <taxon>Verrucomicrobiia</taxon>
        <taxon>Verrucomicrobiales</taxon>
        <taxon>Verrucomicrobiaceae</taxon>
        <taxon>Luteolibacter</taxon>
    </lineage>
</organism>
<dbReference type="EMBL" id="JAPDDS010000008">
    <property type="protein sequence ID" value="MCW1886028.1"/>
    <property type="molecule type" value="Genomic_DNA"/>
</dbReference>
<dbReference type="InterPro" id="IPR012347">
    <property type="entry name" value="Ferritin-like"/>
</dbReference>
<dbReference type="Gene3D" id="1.20.1260.10">
    <property type="match status" value="1"/>
</dbReference>
<comment type="caution">
    <text evidence="1">The sequence shown here is derived from an EMBL/GenBank/DDBJ whole genome shotgun (WGS) entry which is preliminary data.</text>
</comment>
<dbReference type="Proteomes" id="UP001207930">
    <property type="component" value="Unassembled WGS sequence"/>
</dbReference>
<reference evidence="1 2" key="1">
    <citation type="submission" date="2022-10" db="EMBL/GenBank/DDBJ databases">
        <title>Luteolibacter flavescens strain MCCC 1K03193, whole genome shotgun sequencing project.</title>
        <authorList>
            <person name="Zhao G."/>
            <person name="Shen L."/>
        </authorList>
    </citation>
    <scope>NUCLEOTIDE SEQUENCE [LARGE SCALE GENOMIC DNA]</scope>
    <source>
        <strain evidence="1 2">MCCC 1K03193</strain>
    </source>
</reference>
<dbReference type="RefSeq" id="WP_264501984.1">
    <property type="nucleotide sequence ID" value="NZ_JAPDDS010000008.1"/>
</dbReference>